<keyword evidence="1" id="KW-0175">Coiled coil</keyword>
<comment type="caution">
    <text evidence="3">The sequence shown here is derived from an EMBL/GenBank/DDBJ whole genome shotgun (WGS) entry which is preliminary data.</text>
</comment>
<evidence type="ECO:0000313" key="4">
    <source>
        <dbReference type="Proteomes" id="UP001498398"/>
    </source>
</evidence>
<dbReference type="Proteomes" id="UP001498398">
    <property type="component" value="Unassembled WGS sequence"/>
</dbReference>
<proteinExistence type="predicted"/>
<feature type="region of interest" description="Disordered" evidence="2">
    <location>
        <begin position="1"/>
        <end position="26"/>
    </location>
</feature>
<name>A0ABR1JG82_9AGAR</name>
<sequence>MVDTTNFTESELAEAEKGSLLSSPPRHYHLDPNVDLEKSPTLLTLTHTSSHNKQLQTWEKRFEDLEGIVKGLGAKNSLLASRMESLQDQVDKLEVKNSRLVDRVELLEVNLGLREGRQRELVERRNQAGKHELEVTGYRAQIERYEEEQLIISRYKIPQSLAEDLDTSLRSIYPSIFWDERTPDLLSAFSNIVVSIYVTQCCHGSDLFHPLEPKDLPGFNTLKAHRNFLVSRFSDTRPVRFLKGSNGSSFVYHAMQPLHQMRAERANRNYTVTMDGGEVLIEDLLFQMECVVEMRVKALKNGGDMRSVVHYKPSTKEVEAFLVQDCDKVSEEVWDVAYSTVVKRWGCHLDRNRLGSLRYPVE</sequence>
<evidence type="ECO:0000313" key="3">
    <source>
        <dbReference type="EMBL" id="KAK7461108.1"/>
    </source>
</evidence>
<keyword evidence="4" id="KW-1185">Reference proteome</keyword>
<accession>A0ABR1JG82</accession>
<dbReference type="EMBL" id="JBANRG010000014">
    <property type="protein sequence ID" value="KAK7461108.1"/>
    <property type="molecule type" value="Genomic_DNA"/>
</dbReference>
<protein>
    <submittedName>
        <fullName evidence="3">Uncharacterized protein</fullName>
    </submittedName>
</protein>
<evidence type="ECO:0000256" key="1">
    <source>
        <dbReference type="SAM" id="Coils"/>
    </source>
</evidence>
<organism evidence="3 4">
    <name type="scientific">Marasmiellus scandens</name>
    <dbReference type="NCBI Taxonomy" id="2682957"/>
    <lineage>
        <taxon>Eukaryota</taxon>
        <taxon>Fungi</taxon>
        <taxon>Dikarya</taxon>
        <taxon>Basidiomycota</taxon>
        <taxon>Agaricomycotina</taxon>
        <taxon>Agaricomycetes</taxon>
        <taxon>Agaricomycetidae</taxon>
        <taxon>Agaricales</taxon>
        <taxon>Marasmiineae</taxon>
        <taxon>Omphalotaceae</taxon>
        <taxon>Marasmiellus</taxon>
    </lineage>
</organism>
<feature type="coiled-coil region" evidence="1">
    <location>
        <begin position="76"/>
        <end position="148"/>
    </location>
</feature>
<evidence type="ECO:0000256" key="2">
    <source>
        <dbReference type="SAM" id="MobiDB-lite"/>
    </source>
</evidence>
<reference evidence="3 4" key="1">
    <citation type="submission" date="2024-01" db="EMBL/GenBank/DDBJ databases">
        <title>A draft genome for the cacao thread blight pathogen Marasmiellus scandens.</title>
        <authorList>
            <person name="Baruah I.K."/>
            <person name="Leung J."/>
            <person name="Bukari Y."/>
            <person name="Amoako-Attah I."/>
            <person name="Meinhardt L.W."/>
            <person name="Bailey B.A."/>
            <person name="Cohen S.P."/>
        </authorList>
    </citation>
    <scope>NUCLEOTIDE SEQUENCE [LARGE SCALE GENOMIC DNA]</scope>
    <source>
        <strain evidence="3 4">GH-19</strain>
    </source>
</reference>
<gene>
    <name evidence="3" type="ORF">VKT23_009034</name>
</gene>